<gene>
    <name evidence="3" type="ORF">ASAP_0150</name>
</gene>
<comment type="similarity">
    <text evidence="1">Belongs to the short-chain dehydrogenases/reductases (SDR) family.</text>
</comment>
<proteinExistence type="inferred from homology"/>
<dbReference type="EMBL" id="CBLX010000003">
    <property type="protein sequence ID" value="CDG38195.1"/>
    <property type="molecule type" value="Genomic_DNA"/>
</dbReference>
<dbReference type="RefSeq" id="WP_051395847.1">
    <property type="nucleotide sequence ID" value="NZ_CBLX010000003.1"/>
</dbReference>
<reference evidence="3 4" key="1">
    <citation type="journal article" date="2014" name="Genome Biol. Evol.">
        <title>Acetic acid bacteria genomes reveal functional traits for adaptation to life in insect guts.</title>
        <authorList>
            <person name="Chouaia B."/>
            <person name="Gaiarsa S."/>
            <person name="Crotti E."/>
            <person name="Comandatore F."/>
            <person name="Degli Esposti M."/>
            <person name="Ricci I."/>
            <person name="Alma A."/>
            <person name="Favia G."/>
            <person name="Bandi C."/>
            <person name="Daffonchio D."/>
        </authorList>
    </citation>
    <scope>NUCLEOTIDE SEQUENCE [LARGE SCALE GENOMIC DNA]</scope>
    <source>
        <strain evidence="3 4">SF2.1</strain>
    </source>
</reference>
<evidence type="ECO:0000313" key="4">
    <source>
        <dbReference type="Proteomes" id="UP000027583"/>
    </source>
</evidence>
<evidence type="ECO:0000313" key="3">
    <source>
        <dbReference type="EMBL" id="CDG38195.1"/>
    </source>
</evidence>
<dbReference type="GO" id="GO:0016491">
    <property type="term" value="F:oxidoreductase activity"/>
    <property type="evidence" value="ECO:0007669"/>
    <property type="project" value="UniProtKB-KW"/>
</dbReference>
<dbReference type="FunFam" id="3.40.50.720:FF:000084">
    <property type="entry name" value="Short-chain dehydrogenase reductase"/>
    <property type="match status" value="1"/>
</dbReference>
<accession>A0A060QBF1</accession>
<dbReference type="AlphaFoldDB" id="A0A060QBF1"/>
<dbReference type="PANTHER" id="PTHR43639:SF1">
    <property type="entry name" value="SHORT-CHAIN DEHYDROGENASE_REDUCTASE FAMILY PROTEIN"/>
    <property type="match status" value="1"/>
</dbReference>
<name>A0A060QBF1_9PROT</name>
<dbReference type="InterPro" id="IPR002347">
    <property type="entry name" value="SDR_fam"/>
</dbReference>
<organism evidence="3 4">
    <name type="scientific">Asaia bogorensis</name>
    <dbReference type="NCBI Taxonomy" id="91915"/>
    <lineage>
        <taxon>Bacteria</taxon>
        <taxon>Pseudomonadati</taxon>
        <taxon>Pseudomonadota</taxon>
        <taxon>Alphaproteobacteria</taxon>
        <taxon>Acetobacterales</taxon>
        <taxon>Acetobacteraceae</taxon>
        <taxon>Asaia</taxon>
    </lineage>
</organism>
<protein>
    <submittedName>
        <fullName evidence="3">Short-chain dehydrogenase/reductase SDR</fullName>
    </submittedName>
</protein>
<dbReference type="SUPFAM" id="SSF51735">
    <property type="entry name" value="NAD(P)-binding Rossmann-fold domains"/>
    <property type="match status" value="1"/>
</dbReference>
<reference evidence="3 4" key="2">
    <citation type="journal article" date="2014" name="PLoS ONE">
        <title>Evolution of mitochondria reconstructed from the energy metabolism of living bacteria.</title>
        <authorList>
            <person name="Degli Esposti M."/>
            <person name="Chouaia B."/>
            <person name="Comandatore F."/>
            <person name="Crotti E."/>
            <person name="Sassera D."/>
            <person name="Lievens P.M."/>
            <person name="Daffonchio D."/>
            <person name="Bandi C."/>
        </authorList>
    </citation>
    <scope>NUCLEOTIDE SEQUENCE [LARGE SCALE GENOMIC DNA]</scope>
    <source>
        <strain evidence="3 4">SF2.1</strain>
    </source>
</reference>
<dbReference type="PANTHER" id="PTHR43639">
    <property type="entry name" value="OXIDOREDUCTASE, SHORT-CHAIN DEHYDROGENASE/REDUCTASE FAMILY (AFU_ORTHOLOGUE AFUA_5G02870)"/>
    <property type="match status" value="1"/>
</dbReference>
<dbReference type="Gene3D" id="3.40.50.720">
    <property type="entry name" value="NAD(P)-binding Rossmann-like Domain"/>
    <property type="match status" value="1"/>
</dbReference>
<keyword evidence="2" id="KW-0560">Oxidoreductase</keyword>
<dbReference type="Proteomes" id="UP000027583">
    <property type="component" value="Unassembled WGS sequence"/>
</dbReference>
<dbReference type="CDD" id="cd05233">
    <property type="entry name" value="SDR_c"/>
    <property type="match status" value="1"/>
</dbReference>
<dbReference type="InterPro" id="IPR036291">
    <property type="entry name" value="NAD(P)-bd_dom_sf"/>
</dbReference>
<sequence>MDHLEQADPGVPDAAEQRFDRSAAISGTVFVTGGSRGIGLAIVRRFALAGRRVAFTYAHDHLAAQGLVQSLAQAGCSVLALQLDIRCADAIARAFAETIKTLGRVGVVVNNAGIPGRTTALTDATPPEIEEVIDTNILGTMLVSAEAVRHMSIKAGGMGGVIVNISSIAARLGGLPGHVPLATTKGAIESLTIGLSNEVAADGLRVVAVAPGLTRTAHITDEMRRRASAIVPMGMIAEPSDIADAVFFLASDQARYITGTVLTVSGGR</sequence>
<comment type="caution">
    <text evidence="3">The sequence shown here is derived from an EMBL/GenBank/DDBJ whole genome shotgun (WGS) entry which is preliminary data.</text>
</comment>
<evidence type="ECO:0000256" key="1">
    <source>
        <dbReference type="ARBA" id="ARBA00006484"/>
    </source>
</evidence>
<dbReference type="Pfam" id="PF13561">
    <property type="entry name" value="adh_short_C2"/>
    <property type="match status" value="1"/>
</dbReference>
<dbReference type="PRINTS" id="PR00081">
    <property type="entry name" value="GDHRDH"/>
</dbReference>
<dbReference type="eggNOG" id="COG1028">
    <property type="taxonomic scope" value="Bacteria"/>
</dbReference>
<evidence type="ECO:0000256" key="2">
    <source>
        <dbReference type="ARBA" id="ARBA00023002"/>
    </source>
</evidence>
<dbReference type="PRINTS" id="PR00080">
    <property type="entry name" value="SDRFAMILY"/>
</dbReference>